<name>A0ABP9V7P5_9DEIO</name>
<sequence>MADDPKYQKDLDYRAGQGESRYLTEQEEARERLKNSVNALTEQLSLQANMQKEPIKMLGGASAVGAVLGLLAGSQIRRTKKVYVDAGSPVKQQKALMKAQQKSQGQSVGGALVATLGTLAFKAVMDKVVTPKLEEVANGLLDKAGQGQNQSTSAPSVLPARSATASAPAQPQAQPAAATYQPAAGVPAASIPAASVAAPVSTGGASSFVKPVHRGVVPLPESHVEAKAQGTPIPEAEKANPNAH</sequence>
<feature type="compositionally biased region" description="Polar residues" evidence="1">
    <location>
        <begin position="146"/>
        <end position="155"/>
    </location>
</feature>
<feature type="region of interest" description="Disordered" evidence="1">
    <location>
        <begin position="220"/>
        <end position="244"/>
    </location>
</feature>
<reference evidence="2 3" key="1">
    <citation type="submission" date="2024-02" db="EMBL/GenBank/DDBJ databases">
        <title>Deinococcus xinjiangensis NBRC 107630.</title>
        <authorList>
            <person name="Ichikawa N."/>
            <person name="Katano-Makiyama Y."/>
            <person name="Hidaka K."/>
        </authorList>
    </citation>
    <scope>NUCLEOTIDE SEQUENCE [LARGE SCALE GENOMIC DNA]</scope>
    <source>
        <strain evidence="2 3">NBRC 107630</strain>
    </source>
</reference>
<keyword evidence="3" id="KW-1185">Reference proteome</keyword>
<evidence type="ECO:0008006" key="4">
    <source>
        <dbReference type="Google" id="ProtNLM"/>
    </source>
</evidence>
<accession>A0ABP9V7P5</accession>
<evidence type="ECO:0000256" key="1">
    <source>
        <dbReference type="SAM" id="MobiDB-lite"/>
    </source>
</evidence>
<dbReference type="Proteomes" id="UP001458946">
    <property type="component" value="Unassembled WGS sequence"/>
</dbReference>
<dbReference type="RefSeq" id="WP_353540643.1">
    <property type="nucleotide sequence ID" value="NZ_BAABRN010000003.1"/>
</dbReference>
<comment type="caution">
    <text evidence="2">The sequence shown here is derived from an EMBL/GenBank/DDBJ whole genome shotgun (WGS) entry which is preliminary data.</text>
</comment>
<feature type="region of interest" description="Disordered" evidence="1">
    <location>
        <begin position="1"/>
        <end position="29"/>
    </location>
</feature>
<gene>
    <name evidence="2" type="ORF">Dxin01_00385</name>
</gene>
<dbReference type="EMBL" id="BAABRN010000003">
    <property type="protein sequence ID" value="GAA5500661.1"/>
    <property type="molecule type" value="Genomic_DNA"/>
</dbReference>
<feature type="region of interest" description="Disordered" evidence="1">
    <location>
        <begin position="144"/>
        <end position="178"/>
    </location>
</feature>
<proteinExistence type="predicted"/>
<feature type="compositionally biased region" description="Low complexity" evidence="1">
    <location>
        <begin position="159"/>
        <end position="178"/>
    </location>
</feature>
<protein>
    <recommendedName>
        <fullName evidence="4">Gas vesicle protein</fullName>
    </recommendedName>
</protein>
<feature type="compositionally biased region" description="Basic and acidic residues" evidence="1">
    <location>
        <begin position="1"/>
        <end position="13"/>
    </location>
</feature>
<evidence type="ECO:0000313" key="2">
    <source>
        <dbReference type="EMBL" id="GAA5500661.1"/>
    </source>
</evidence>
<organism evidence="2 3">
    <name type="scientific">Deinococcus xinjiangensis</name>
    <dbReference type="NCBI Taxonomy" id="457454"/>
    <lineage>
        <taxon>Bacteria</taxon>
        <taxon>Thermotogati</taxon>
        <taxon>Deinococcota</taxon>
        <taxon>Deinococci</taxon>
        <taxon>Deinococcales</taxon>
        <taxon>Deinococcaceae</taxon>
        <taxon>Deinococcus</taxon>
    </lineage>
</organism>
<evidence type="ECO:0000313" key="3">
    <source>
        <dbReference type="Proteomes" id="UP001458946"/>
    </source>
</evidence>